<keyword evidence="4" id="KW-1185">Reference proteome</keyword>
<name>A0A6L2PJH5_COPFO</name>
<dbReference type="InParanoid" id="A0A6L2PJH5"/>
<feature type="compositionally biased region" description="Polar residues" evidence="1">
    <location>
        <begin position="63"/>
        <end position="73"/>
    </location>
</feature>
<evidence type="ECO:0000256" key="2">
    <source>
        <dbReference type="SAM" id="Phobius"/>
    </source>
</evidence>
<evidence type="ECO:0000313" key="4">
    <source>
        <dbReference type="Proteomes" id="UP000502823"/>
    </source>
</evidence>
<feature type="compositionally biased region" description="Basic and acidic residues" evidence="1">
    <location>
        <begin position="155"/>
        <end position="188"/>
    </location>
</feature>
<dbReference type="EMBL" id="BLKM01000381">
    <property type="protein sequence ID" value="GFG32703.1"/>
    <property type="molecule type" value="Genomic_DNA"/>
</dbReference>
<feature type="compositionally biased region" description="Polar residues" evidence="1">
    <location>
        <begin position="130"/>
        <end position="141"/>
    </location>
</feature>
<reference evidence="4" key="1">
    <citation type="submission" date="2020-01" db="EMBL/GenBank/DDBJ databases">
        <title>Draft genome sequence of the Termite Coptotermes fromosanus.</title>
        <authorList>
            <person name="Itakura S."/>
            <person name="Yosikawa Y."/>
            <person name="Umezawa K."/>
        </authorList>
    </citation>
    <scope>NUCLEOTIDE SEQUENCE [LARGE SCALE GENOMIC DNA]</scope>
</reference>
<feature type="region of interest" description="Disordered" evidence="1">
    <location>
        <begin position="341"/>
        <end position="381"/>
    </location>
</feature>
<evidence type="ECO:0000313" key="3">
    <source>
        <dbReference type="EMBL" id="GFG32703.1"/>
    </source>
</evidence>
<gene>
    <name evidence="3" type="ORF">Cfor_12518</name>
</gene>
<dbReference type="OrthoDB" id="6381830at2759"/>
<feature type="transmembrane region" description="Helical" evidence="2">
    <location>
        <begin position="12"/>
        <end position="30"/>
    </location>
</feature>
<sequence>MELSEVVNTQYAFPVGVVLICAVLVFAFGFKSAEQPAFAQLTYTGDDRKSAGKKRKIKDKKIQSNGHATTVSDDNAETRHKTNDAVGSKLSVNKTVVKQAKDTRHDTEKFPAKDVSNKAVVKQQKQNKQETSPAKEQQSKPGTKETVNKSVASKAQKENKKEASEPQTKQLKEKKQDILEKSPSKDSNKISTSKQSKGRGKENEVEEIKNQKNQKNLAKLKAEEKPLDFDDGEWEQALSRKDKKNRKKDDPLPTDDAVTENIVKKESGSPSKKKKAKSSVVSNAEAVPAEETKIMDNNEKTPEQKPPEKEQKAEVEIPEKEAVPVVEVTVTPEIKSGEESGIVPETAVKSKKKGKKKSAIKSAEPEVPTVTETTIETQEVTQHPPVVEIKVAQNKQNDVKEEVNCHAESIPKSEPDSTVAFDELGDVWKEAKAQKKSKKKARKDQKSGISLLLKAILFALIVEVTGVAVNKWKLREAAPVLSVR</sequence>
<feature type="region of interest" description="Disordered" evidence="1">
    <location>
        <begin position="46"/>
        <end position="320"/>
    </location>
</feature>
<feature type="transmembrane region" description="Helical" evidence="2">
    <location>
        <begin position="448"/>
        <end position="469"/>
    </location>
</feature>
<accession>A0A6L2PJH5</accession>
<dbReference type="Proteomes" id="UP000502823">
    <property type="component" value="Unassembled WGS sequence"/>
</dbReference>
<evidence type="ECO:0000256" key="1">
    <source>
        <dbReference type="SAM" id="MobiDB-lite"/>
    </source>
</evidence>
<protein>
    <submittedName>
        <fullName evidence="3">Uncharacterized protein</fullName>
    </submittedName>
</protein>
<proteinExistence type="predicted"/>
<feature type="compositionally biased region" description="Low complexity" evidence="1">
    <location>
        <begin position="117"/>
        <end position="126"/>
    </location>
</feature>
<feature type="compositionally biased region" description="Low complexity" evidence="1">
    <location>
        <begin position="360"/>
        <end position="381"/>
    </location>
</feature>
<keyword evidence="2" id="KW-0472">Membrane</keyword>
<comment type="caution">
    <text evidence="3">The sequence shown here is derived from an EMBL/GenBank/DDBJ whole genome shotgun (WGS) entry which is preliminary data.</text>
</comment>
<keyword evidence="2" id="KW-0812">Transmembrane</keyword>
<dbReference type="AlphaFoldDB" id="A0A6L2PJH5"/>
<feature type="compositionally biased region" description="Basic residues" evidence="1">
    <location>
        <begin position="349"/>
        <end position="359"/>
    </location>
</feature>
<feature type="compositionally biased region" description="Basic and acidic residues" evidence="1">
    <location>
        <begin position="99"/>
        <end position="116"/>
    </location>
</feature>
<feature type="compositionally biased region" description="Basic and acidic residues" evidence="1">
    <location>
        <begin position="199"/>
        <end position="210"/>
    </location>
</feature>
<keyword evidence="2" id="KW-1133">Transmembrane helix</keyword>
<organism evidence="3 4">
    <name type="scientific">Coptotermes formosanus</name>
    <name type="common">Formosan subterranean termite</name>
    <dbReference type="NCBI Taxonomy" id="36987"/>
    <lineage>
        <taxon>Eukaryota</taxon>
        <taxon>Metazoa</taxon>
        <taxon>Ecdysozoa</taxon>
        <taxon>Arthropoda</taxon>
        <taxon>Hexapoda</taxon>
        <taxon>Insecta</taxon>
        <taxon>Pterygota</taxon>
        <taxon>Neoptera</taxon>
        <taxon>Polyneoptera</taxon>
        <taxon>Dictyoptera</taxon>
        <taxon>Blattodea</taxon>
        <taxon>Blattoidea</taxon>
        <taxon>Termitoidae</taxon>
        <taxon>Rhinotermitidae</taxon>
        <taxon>Coptotermes</taxon>
    </lineage>
</organism>
<feature type="compositionally biased region" description="Basic and acidic residues" evidence="1">
    <location>
        <begin position="290"/>
        <end position="320"/>
    </location>
</feature>